<dbReference type="Gene3D" id="2.30.330.10">
    <property type="entry name" value="SpoA-like"/>
    <property type="match status" value="1"/>
</dbReference>
<evidence type="ECO:0000313" key="12">
    <source>
        <dbReference type="EMBL" id="RWX53777.1"/>
    </source>
</evidence>
<evidence type="ECO:0000256" key="4">
    <source>
        <dbReference type="ARBA" id="ARBA00021898"/>
    </source>
</evidence>
<dbReference type="CDD" id="cd17908">
    <property type="entry name" value="FliM"/>
    <property type="match status" value="1"/>
</dbReference>
<evidence type="ECO:0000256" key="1">
    <source>
        <dbReference type="ARBA" id="ARBA00004117"/>
    </source>
</evidence>
<accession>A0A444JL10</accession>
<dbReference type="OrthoDB" id="5811229at2"/>
<keyword evidence="12" id="KW-0966">Cell projection</keyword>
<dbReference type="SUPFAM" id="SSF101801">
    <property type="entry name" value="Surface presentation of antigens (SPOA)"/>
    <property type="match status" value="1"/>
</dbReference>
<evidence type="ECO:0000256" key="5">
    <source>
        <dbReference type="ARBA" id="ARBA00022475"/>
    </source>
</evidence>
<dbReference type="GO" id="GO:0009425">
    <property type="term" value="C:bacterial-type flagellum basal body"/>
    <property type="evidence" value="ECO:0007669"/>
    <property type="project" value="UniProtKB-SubCell"/>
</dbReference>
<evidence type="ECO:0000259" key="11">
    <source>
        <dbReference type="Pfam" id="PF01052"/>
    </source>
</evidence>
<keyword evidence="12" id="KW-0969">Cilium</keyword>
<evidence type="ECO:0000256" key="3">
    <source>
        <dbReference type="ARBA" id="ARBA00011049"/>
    </source>
</evidence>
<comment type="caution">
    <text evidence="12">The sequence shown here is derived from an EMBL/GenBank/DDBJ whole genome shotgun (WGS) entry which is preliminary data.</text>
</comment>
<evidence type="ECO:0000256" key="9">
    <source>
        <dbReference type="ARBA" id="ARBA00023143"/>
    </source>
</evidence>
<keyword evidence="5" id="KW-1003">Cell membrane</keyword>
<evidence type="ECO:0000256" key="10">
    <source>
        <dbReference type="ARBA" id="ARBA00025044"/>
    </source>
</evidence>
<evidence type="ECO:0000313" key="13">
    <source>
        <dbReference type="Proteomes" id="UP000287563"/>
    </source>
</evidence>
<dbReference type="Pfam" id="PF02154">
    <property type="entry name" value="FliM"/>
    <property type="match status" value="1"/>
</dbReference>
<feature type="domain" description="Flagellar motor switch protein FliN-like C-terminal" evidence="11">
    <location>
        <begin position="228"/>
        <end position="295"/>
    </location>
</feature>
<dbReference type="GO" id="GO:0005886">
    <property type="term" value="C:plasma membrane"/>
    <property type="evidence" value="ECO:0007669"/>
    <property type="project" value="UniProtKB-SubCell"/>
</dbReference>
<name>A0A444JL10_9GAMM</name>
<protein>
    <recommendedName>
        <fullName evidence="4">Flagellar motor switch protein FliM</fullName>
    </recommendedName>
</protein>
<dbReference type="GO" id="GO:0071978">
    <property type="term" value="P:bacterial-type flagellum-dependent swarming motility"/>
    <property type="evidence" value="ECO:0007669"/>
    <property type="project" value="TreeGrafter"/>
</dbReference>
<dbReference type="SUPFAM" id="SSF103039">
    <property type="entry name" value="CheC-like"/>
    <property type="match status" value="1"/>
</dbReference>
<dbReference type="Pfam" id="PF01052">
    <property type="entry name" value="FliMN_C"/>
    <property type="match status" value="1"/>
</dbReference>
<evidence type="ECO:0000256" key="6">
    <source>
        <dbReference type="ARBA" id="ARBA00022500"/>
    </source>
</evidence>
<dbReference type="GO" id="GO:0050918">
    <property type="term" value="P:positive chemotaxis"/>
    <property type="evidence" value="ECO:0007669"/>
    <property type="project" value="TreeGrafter"/>
</dbReference>
<dbReference type="Gene3D" id="3.40.1550.10">
    <property type="entry name" value="CheC-like"/>
    <property type="match status" value="1"/>
</dbReference>
<gene>
    <name evidence="12" type="ORF">EDI28_20200</name>
</gene>
<keyword evidence="13" id="KW-1185">Reference proteome</keyword>
<dbReference type="AlphaFoldDB" id="A0A444JL10"/>
<evidence type="ECO:0000256" key="8">
    <source>
        <dbReference type="ARBA" id="ARBA00023136"/>
    </source>
</evidence>
<keyword evidence="9" id="KW-0975">Bacterial flagellum</keyword>
<comment type="similarity">
    <text evidence="3">Belongs to the FliM family.</text>
</comment>
<keyword evidence="6" id="KW-0145">Chemotaxis</keyword>
<organism evidence="12 13">
    <name type="scientific">Photobacterium chitinilyticum</name>
    <dbReference type="NCBI Taxonomy" id="2485123"/>
    <lineage>
        <taxon>Bacteria</taxon>
        <taxon>Pseudomonadati</taxon>
        <taxon>Pseudomonadota</taxon>
        <taxon>Gammaproteobacteria</taxon>
        <taxon>Vibrionales</taxon>
        <taxon>Vibrionaceae</taxon>
        <taxon>Photobacterium</taxon>
    </lineage>
</organism>
<keyword evidence="8" id="KW-0472">Membrane</keyword>
<dbReference type="PANTHER" id="PTHR30034:SF6">
    <property type="entry name" value="YOP PROTEINS TRANSLOCATION PROTEIN Q"/>
    <property type="match status" value="1"/>
</dbReference>
<evidence type="ECO:0000256" key="7">
    <source>
        <dbReference type="ARBA" id="ARBA00022779"/>
    </source>
</evidence>
<keyword evidence="7" id="KW-0283">Flagellar rotation</keyword>
<dbReference type="InterPro" id="IPR001543">
    <property type="entry name" value="FliN-like_C"/>
</dbReference>
<dbReference type="GO" id="GO:0003774">
    <property type="term" value="F:cytoskeletal motor activity"/>
    <property type="evidence" value="ECO:0007669"/>
    <property type="project" value="InterPro"/>
</dbReference>
<reference evidence="12 13" key="1">
    <citation type="submission" date="2018-11" db="EMBL/GenBank/DDBJ databases">
        <title>Photobacterium sp. BEI247 sp. nov., a marine bacterium isolated from Yongle Blue Hole in the South China Sea.</title>
        <authorList>
            <person name="Wang X."/>
        </authorList>
    </citation>
    <scope>NUCLEOTIDE SEQUENCE [LARGE SCALE GENOMIC DNA]</scope>
    <source>
        <strain evidence="13">BEI247</strain>
    </source>
</reference>
<dbReference type="InterPro" id="IPR036429">
    <property type="entry name" value="SpoA-like_sf"/>
</dbReference>
<proteinExistence type="inferred from homology"/>
<dbReference type="InterPro" id="IPR028976">
    <property type="entry name" value="CheC-like_sf"/>
</dbReference>
<dbReference type="EMBL" id="RJLM01000011">
    <property type="protein sequence ID" value="RWX53777.1"/>
    <property type="molecule type" value="Genomic_DNA"/>
</dbReference>
<dbReference type="RefSeq" id="WP_128785664.1">
    <property type="nucleotide sequence ID" value="NZ_JAKJSG010000022.1"/>
</dbReference>
<keyword evidence="12" id="KW-0282">Flagellum</keyword>
<comment type="subcellular location">
    <subcellularLocation>
        <location evidence="1">Bacterial flagellum basal body</location>
    </subcellularLocation>
    <subcellularLocation>
        <location evidence="2">Cell membrane</location>
        <topology evidence="2">Peripheral membrane protein</topology>
    </subcellularLocation>
</comment>
<dbReference type="Proteomes" id="UP000287563">
    <property type="component" value="Unassembled WGS sequence"/>
</dbReference>
<dbReference type="InterPro" id="IPR001689">
    <property type="entry name" value="Flag_FliM"/>
</dbReference>
<evidence type="ECO:0000256" key="2">
    <source>
        <dbReference type="ARBA" id="ARBA00004202"/>
    </source>
</evidence>
<sequence length="297" mass="34121">MTKKSKIISELDQVEVRAFDLASPEHRIGALQAIIDNVCKQFERSARQSFHHLLRHPVEFRFEQQDTLKLQDYLQQLQKPSLYREFTVSPHDLHGAVSIEGDLLFFMVDLFFGGNGNNVRRHSDMSDTELRLVERFFNLALGQFANGWHSITSWHSQLTEKNTLRLGNPIQNNQLYQVCRFTIDVCGHQGWFDIALPFAGMDFLREQQCKPTDVETDPELQARIQAKLCQTPMRLMTTLCERRLPLGDVMDLKQGDVIPIELPNEVTVRAGKTSLFTARIAENNASLVLQIQDVIKQ</sequence>
<comment type="function">
    <text evidence="10">FliM is one of three proteins (FliG, FliN, FliM) that forms the rotor-mounted switch complex (C ring), located at the base of the basal body. This complex interacts with the CheY and CheZ chemotaxis proteins, in addition to contacting components of the motor that determine the direction of flagellar rotation.</text>
</comment>
<dbReference type="PANTHER" id="PTHR30034">
    <property type="entry name" value="FLAGELLAR MOTOR SWITCH PROTEIN FLIM"/>
    <property type="match status" value="1"/>
</dbReference>